<name>A0A2J8RHV8_PONAB</name>
<feature type="region of interest" description="Disordered" evidence="1">
    <location>
        <begin position="1"/>
        <end position="176"/>
    </location>
</feature>
<protein>
    <submittedName>
        <fullName evidence="2">RECQL4 isoform 8</fullName>
    </submittedName>
</protein>
<evidence type="ECO:0000256" key="1">
    <source>
        <dbReference type="SAM" id="MobiDB-lite"/>
    </source>
</evidence>
<proteinExistence type="predicted"/>
<accession>A0A2J8RHV8</accession>
<feature type="non-terminal residue" evidence="2">
    <location>
        <position position="228"/>
    </location>
</feature>
<feature type="compositionally biased region" description="Polar residues" evidence="1">
    <location>
        <begin position="113"/>
        <end position="123"/>
    </location>
</feature>
<dbReference type="AlphaFoldDB" id="A0A2J8RHV8"/>
<feature type="non-terminal residue" evidence="2">
    <location>
        <position position="1"/>
    </location>
</feature>
<reference evidence="2" key="1">
    <citation type="submission" date="2017-12" db="EMBL/GenBank/DDBJ databases">
        <title>High-resolution comparative analysis of great ape genomes.</title>
        <authorList>
            <person name="Pollen A."/>
            <person name="Hastie A."/>
            <person name="Hormozdiari F."/>
            <person name="Dougherty M."/>
            <person name="Liu R."/>
            <person name="Chaisson M."/>
            <person name="Hoppe E."/>
            <person name="Hill C."/>
            <person name="Pang A."/>
            <person name="Hillier L."/>
            <person name="Baker C."/>
            <person name="Armstrong J."/>
            <person name="Shendure J."/>
            <person name="Paten B."/>
            <person name="Wilson R."/>
            <person name="Chao H."/>
            <person name="Schneider V."/>
            <person name="Ventura M."/>
            <person name="Kronenberg Z."/>
            <person name="Murali S."/>
            <person name="Gordon D."/>
            <person name="Cantsilieris S."/>
            <person name="Munson K."/>
            <person name="Nelson B."/>
            <person name="Raja A."/>
            <person name="Underwood J."/>
            <person name="Diekhans M."/>
            <person name="Fiddes I."/>
            <person name="Haussler D."/>
            <person name="Eichler E."/>
        </authorList>
    </citation>
    <scope>NUCLEOTIDE SEQUENCE [LARGE SCALE GENOMIC DNA]</scope>
    <source>
        <strain evidence="2">Susie</strain>
    </source>
</reference>
<sequence>EYRALKRTTGQAGGGPRSSESLPAAAEEAPESHCWGPHLNRAATQSPQPTPGRSCQGSVPDYGQRLKANLKGNLQGPEISAFQEVSIGAGRPQPSSSRGEKRRRNEEPWGSPAQVQQESSHAGSPSEGAGAVALEEDPPGEPVQAQPPQPCSSPSTPRYHRLSPSSQARAGKAEGTAHLHIFPRLARHDRGNYVRLNMKQKHYVRGRALRGRLLRKQAWKQKWRKKGE</sequence>
<organism evidence="2">
    <name type="scientific">Pongo abelii</name>
    <name type="common">Sumatran orangutan</name>
    <name type="synonym">Pongo pygmaeus abelii</name>
    <dbReference type="NCBI Taxonomy" id="9601"/>
    <lineage>
        <taxon>Eukaryota</taxon>
        <taxon>Metazoa</taxon>
        <taxon>Chordata</taxon>
        <taxon>Craniata</taxon>
        <taxon>Vertebrata</taxon>
        <taxon>Euteleostomi</taxon>
        <taxon>Mammalia</taxon>
        <taxon>Eutheria</taxon>
        <taxon>Euarchontoglires</taxon>
        <taxon>Primates</taxon>
        <taxon>Haplorrhini</taxon>
        <taxon>Catarrhini</taxon>
        <taxon>Hominidae</taxon>
        <taxon>Pongo</taxon>
    </lineage>
</organism>
<feature type="compositionally biased region" description="Low complexity" evidence="1">
    <location>
        <begin position="18"/>
        <end position="27"/>
    </location>
</feature>
<gene>
    <name evidence="2" type="ORF">CR201_G0050885</name>
</gene>
<feature type="compositionally biased region" description="Polar residues" evidence="1">
    <location>
        <begin position="42"/>
        <end position="57"/>
    </location>
</feature>
<evidence type="ECO:0000313" key="2">
    <source>
        <dbReference type="EMBL" id="PNJ08103.1"/>
    </source>
</evidence>
<comment type="caution">
    <text evidence="2">The sequence shown here is derived from an EMBL/GenBank/DDBJ whole genome shotgun (WGS) entry which is preliminary data.</text>
</comment>
<dbReference type="EMBL" id="NDHI03003691">
    <property type="protein sequence ID" value="PNJ08103.1"/>
    <property type="molecule type" value="Genomic_DNA"/>
</dbReference>